<feature type="compositionally biased region" description="Polar residues" evidence="1">
    <location>
        <begin position="447"/>
        <end position="458"/>
    </location>
</feature>
<reference evidence="2 3" key="1">
    <citation type="submission" date="2016-09" db="EMBL/GenBank/DDBJ databases">
        <title>Extensive genetic diversity and differential bi-allelic expression allows diatom success in the polar Southern Ocean.</title>
        <authorList>
            <consortium name="DOE Joint Genome Institute"/>
            <person name="Mock T."/>
            <person name="Otillar R.P."/>
            <person name="Strauss J."/>
            <person name="Dupont C."/>
            <person name="Frickenhaus S."/>
            <person name="Maumus F."/>
            <person name="Mcmullan M."/>
            <person name="Sanges R."/>
            <person name="Schmutz J."/>
            <person name="Toseland A."/>
            <person name="Valas R."/>
            <person name="Veluchamy A."/>
            <person name="Ward B.J."/>
            <person name="Allen A."/>
            <person name="Barry K."/>
            <person name="Falciatore A."/>
            <person name="Ferrante M."/>
            <person name="Fortunato A.E."/>
            <person name="Gloeckner G."/>
            <person name="Gruber A."/>
            <person name="Hipkin R."/>
            <person name="Janech M."/>
            <person name="Kroth P."/>
            <person name="Leese F."/>
            <person name="Lindquist E."/>
            <person name="Lyon B.R."/>
            <person name="Martin J."/>
            <person name="Mayer C."/>
            <person name="Parker M."/>
            <person name="Quesneville H."/>
            <person name="Raymond J."/>
            <person name="Uhlig C."/>
            <person name="Valentin K.U."/>
            <person name="Worden A.Z."/>
            <person name="Armbrust E.V."/>
            <person name="Bowler C."/>
            <person name="Green B."/>
            <person name="Moulton V."/>
            <person name="Van Oosterhout C."/>
            <person name="Grigoriev I."/>
        </authorList>
    </citation>
    <scope>NUCLEOTIDE SEQUENCE [LARGE SCALE GENOMIC DNA]</scope>
    <source>
        <strain evidence="2 3">CCMP1102</strain>
    </source>
</reference>
<evidence type="ECO:0000256" key="1">
    <source>
        <dbReference type="SAM" id="MobiDB-lite"/>
    </source>
</evidence>
<protein>
    <submittedName>
        <fullName evidence="2">Uncharacterized protein</fullName>
    </submittedName>
</protein>
<feature type="region of interest" description="Disordered" evidence="1">
    <location>
        <begin position="361"/>
        <end position="679"/>
    </location>
</feature>
<gene>
    <name evidence="2" type="ORF">FRACYDRAFT_239737</name>
</gene>
<organism evidence="2 3">
    <name type="scientific">Fragilariopsis cylindrus CCMP1102</name>
    <dbReference type="NCBI Taxonomy" id="635003"/>
    <lineage>
        <taxon>Eukaryota</taxon>
        <taxon>Sar</taxon>
        <taxon>Stramenopiles</taxon>
        <taxon>Ochrophyta</taxon>
        <taxon>Bacillariophyta</taxon>
        <taxon>Bacillariophyceae</taxon>
        <taxon>Bacillariophycidae</taxon>
        <taxon>Bacillariales</taxon>
        <taxon>Bacillariaceae</taxon>
        <taxon>Fragilariopsis</taxon>
    </lineage>
</organism>
<feature type="compositionally biased region" description="Basic and acidic residues" evidence="1">
    <location>
        <begin position="514"/>
        <end position="526"/>
    </location>
</feature>
<dbReference type="KEGG" id="fcy:FRACYDRAFT_239737"/>
<sequence>MAMRIQWSVELVTKTEIVPRLEDHLIDDLFYQEDEIGEMRHTAFMVECGLEEDPPDGPDVAPVPWGDMLLKIQLEQNQINDDDDGTVLVVNDDIIVTLNDEDCNNSNNSSIRSLQRNHRELPSRSQSTDDLAIELTISPVGGRRIYHPRLAAVPRDHVPRRCKSVSLDMKPSSSLINDLLSHQKSPDAISKQYVGSISSRRPAKSPTNHPPSKAASNDDVHNMGLNLAFAKTERPSPMSPNPTKDRISYRTKRETFDEEKRSPPLNRLLGKTKSGTSHDMGIGVAKARAMIESASKDQDALTNQNSPLPIRRAPVTRSLIAAKSGTLHEMRTNTKTKDAVENSPTKRGAPVVRRSLMAAKSGTLHGMRTSKDLATKKQKEAAAETEDAVDNNNTERNQNSPGKRGAPVVRRSLMAAKSGTLHGMRTSKDLATKKQKEAVAETEDAVDNNNTERNQNSPAKRGAPVRRSLMAAKSGTLHGMQKKISKPEEISNIQREHSNNNNGNLSHSSKSSSNKKEIEHDKKEKISVVYKNGKKTIIRQPHSISDDDFLDDIVSSDNDTNISSDPKDKSSVKKKKKKKKSEDLENKKGNGISVPSSPSQTKKKTLKSLLSETKSNLRSVGIRQQEIDLMQSPDEYLPSSGQSTKSPKIKKKEKLKNSRASDTSDTRPDDCIGSKETKRRTYYKVKTKEKLDL</sequence>
<proteinExistence type="predicted"/>
<keyword evidence="3" id="KW-1185">Reference proteome</keyword>
<dbReference type="EMBL" id="KV784359">
    <property type="protein sequence ID" value="OEU15055.1"/>
    <property type="molecule type" value="Genomic_DNA"/>
</dbReference>
<dbReference type="Proteomes" id="UP000095751">
    <property type="component" value="Unassembled WGS sequence"/>
</dbReference>
<feature type="compositionally biased region" description="Low complexity" evidence="1">
    <location>
        <begin position="499"/>
        <end position="512"/>
    </location>
</feature>
<name>A0A1E7FAL7_9STRA</name>
<feature type="region of interest" description="Disordered" evidence="1">
    <location>
        <begin position="195"/>
        <end position="219"/>
    </location>
</feature>
<feature type="region of interest" description="Disordered" evidence="1">
    <location>
        <begin position="251"/>
        <end position="279"/>
    </location>
</feature>
<feature type="compositionally biased region" description="Basic and acidic residues" evidence="1">
    <location>
        <begin position="426"/>
        <end position="439"/>
    </location>
</feature>
<accession>A0A1E7FAL7</accession>
<dbReference type="InParanoid" id="A0A1E7FAL7"/>
<feature type="compositionally biased region" description="Basic and acidic residues" evidence="1">
    <location>
        <begin position="369"/>
        <end position="382"/>
    </location>
</feature>
<feature type="compositionally biased region" description="Polar residues" evidence="1">
    <location>
        <begin position="390"/>
        <end position="401"/>
    </location>
</feature>
<feature type="compositionally biased region" description="Basic and acidic residues" evidence="1">
    <location>
        <begin position="251"/>
        <end position="262"/>
    </location>
</feature>
<feature type="compositionally biased region" description="Basic and acidic residues" evidence="1">
    <location>
        <begin position="485"/>
        <end position="498"/>
    </location>
</feature>
<feature type="region of interest" description="Disordered" evidence="1">
    <location>
        <begin position="106"/>
        <end position="127"/>
    </location>
</feature>
<dbReference type="OrthoDB" id="55750at2759"/>
<dbReference type="AlphaFoldDB" id="A0A1E7FAL7"/>
<evidence type="ECO:0000313" key="3">
    <source>
        <dbReference type="Proteomes" id="UP000095751"/>
    </source>
</evidence>
<feature type="compositionally biased region" description="Basic and acidic residues" evidence="1">
    <location>
        <begin position="662"/>
        <end position="676"/>
    </location>
</feature>
<evidence type="ECO:0000313" key="2">
    <source>
        <dbReference type="EMBL" id="OEU15055.1"/>
    </source>
</evidence>